<organism evidence="13 14">
    <name type="scientific">Halteria grandinella</name>
    <dbReference type="NCBI Taxonomy" id="5974"/>
    <lineage>
        <taxon>Eukaryota</taxon>
        <taxon>Sar</taxon>
        <taxon>Alveolata</taxon>
        <taxon>Ciliophora</taxon>
        <taxon>Intramacronucleata</taxon>
        <taxon>Spirotrichea</taxon>
        <taxon>Stichotrichia</taxon>
        <taxon>Sporadotrichida</taxon>
        <taxon>Halteriidae</taxon>
        <taxon>Halteria</taxon>
    </lineage>
</organism>
<proteinExistence type="predicted"/>
<dbReference type="InterPro" id="IPR015940">
    <property type="entry name" value="UBA"/>
</dbReference>
<keyword evidence="5" id="KW-0418">Kinase</keyword>
<evidence type="ECO:0000256" key="5">
    <source>
        <dbReference type="ARBA" id="ARBA00022777"/>
    </source>
</evidence>
<dbReference type="FunFam" id="3.30.200.20:FF:000042">
    <property type="entry name" value="Aurora kinase A"/>
    <property type="match status" value="1"/>
</dbReference>
<gene>
    <name evidence="13" type="ORF">FGO68_gene15742</name>
</gene>
<dbReference type="GO" id="GO:0005524">
    <property type="term" value="F:ATP binding"/>
    <property type="evidence" value="ECO:0007669"/>
    <property type="project" value="UniProtKB-UniRule"/>
</dbReference>
<feature type="binding site" evidence="8">
    <location>
        <position position="411"/>
    </location>
    <ligand>
        <name>ATP</name>
        <dbReference type="ChEBI" id="CHEBI:30616"/>
    </ligand>
</feature>
<dbReference type="InterPro" id="IPR011009">
    <property type="entry name" value="Kinase-like_dom_sf"/>
</dbReference>
<keyword evidence="14" id="KW-1185">Reference proteome</keyword>
<dbReference type="InterPro" id="IPR008271">
    <property type="entry name" value="Ser/Thr_kinase_AS"/>
</dbReference>
<comment type="subunit">
    <text evidence="1">Monomer.</text>
</comment>
<accession>A0A8J8NFK1</accession>
<evidence type="ECO:0000256" key="7">
    <source>
        <dbReference type="PIRSR" id="PIRSR630616-1"/>
    </source>
</evidence>
<evidence type="ECO:0000256" key="6">
    <source>
        <dbReference type="ARBA" id="ARBA00022840"/>
    </source>
</evidence>
<dbReference type="PROSITE" id="PS50011">
    <property type="entry name" value="PROTEIN_KINASE_DOM"/>
    <property type="match status" value="1"/>
</dbReference>
<sequence length="803" mass="91501">MANASAIVGQGNVGKDLQAKKQVINFNMPNTDKTPFEKELDQKATEIKNQKKFLTGAAAPTQEQIKLQKYKEDSISILKQLQESGSIVIADAIGGGEHIQGAKKNSVDTKKSEKTGGKKLVLDMGAAAPILQQPQEIQKVVKKKGGQVINIGGPAAGQLLMDARAKAGINSPKQGPPNRPQNTLADEEEDDQILLTQEEEQQIRDQVSDLNHKAFYGKVLKRSTKEPDFSHDEQLRNLSPRSREILTVMRMIKASFEQQGQPPITTTDFYRIGKMLGRGAFGKVNLAMHKLVRKLVAIKSLNKECLTDEAQKQKLMKEVSLLLKLRHNHVVKIYETIETEKHIIIVMELCAGGDLLNYVRKRRRLKEPHAKVIFKQIIDGLCYIHSKFIAHRDIKLDNILLDGKGNVKIADFGVSKQCQKGQLRMTEQCGTPAYIAPEILKDKGYTFSVDLWSAGVVLFAMLYGTVPFKANNMEELHKLIVKGKYVLKDDISIEARNLLRGLLEVNPEKRLTIKQIYRHKWFADLDPSLQLFNDQERDMIRKEYTYNDPRRYNRNENEEPVDCFTEHNLESVYNSLKNVTSKSIILAPFNSTQSQIMEEGKLRESVSTLVCEKMIILKFARRCREIDRQYEFNNNGELDNGVYHKFINNSEDGGDDSGDERANMEDVDKELLCVPMLMSTQRGEMNRKAGAGRSSIENSFEEGDMKRMQEKQQQAIKIKESSAIQKEIHRNRKNIDNEIDQEMVETFEAYQQARYSDRIDQEKVTKLVQYGYPNDYVTRALEDNEPNYCTAGYYLLGMDQNYC</sequence>
<keyword evidence="2" id="KW-0723">Serine/threonine-protein kinase</keyword>
<evidence type="ECO:0000259" key="11">
    <source>
        <dbReference type="PROSITE" id="PS50011"/>
    </source>
</evidence>
<feature type="binding site" evidence="8 10">
    <location>
        <position position="299"/>
    </location>
    <ligand>
        <name>ATP</name>
        <dbReference type="ChEBI" id="CHEBI:30616"/>
    </ligand>
</feature>
<evidence type="ECO:0000256" key="9">
    <source>
        <dbReference type="PIRSR" id="PIRSR630616-3"/>
    </source>
</evidence>
<dbReference type="PROSITE" id="PS50030">
    <property type="entry name" value="UBA"/>
    <property type="match status" value="1"/>
</dbReference>
<dbReference type="FunFam" id="1.10.510.10:FF:000571">
    <property type="entry name" value="Maternal embryonic leucine zipper kinase"/>
    <property type="match status" value="1"/>
</dbReference>
<dbReference type="InterPro" id="IPR030616">
    <property type="entry name" value="Aur-like"/>
</dbReference>
<evidence type="ECO:0000256" key="8">
    <source>
        <dbReference type="PIRSR" id="PIRSR630616-2"/>
    </source>
</evidence>
<dbReference type="InterPro" id="IPR000719">
    <property type="entry name" value="Prot_kinase_dom"/>
</dbReference>
<dbReference type="SMART" id="SM00220">
    <property type="entry name" value="S_TKc"/>
    <property type="match status" value="1"/>
</dbReference>
<dbReference type="SUPFAM" id="SSF56112">
    <property type="entry name" value="Protein kinase-like (PK-like)"/>
    <property type="match status" value="1"/>
</dbReference>
<dbReference type="OrthoDB" id="6513151at2759"/>
<dbReference type="CDD" id="cd14003">
    <property type="entry name" value="STKc_AMPK-like"/>
    <property type="match status" value="1"/>
</dbReference>
<feature type="domain" description="UBA" evidence="12">
    <location>
        <begin position="758"/>
        <end position="798"/>
    </location>
</feature>
<feature type="domain" description="Protein kinase" evidence="11">
    <location>
        <begin position="270"/>
        <end position="522"/>
    </location>
</feature>
<dbReference type="GO" id="GO:0004674">
    <property type="term" value="F:protein serine/threonine kinase activity"/>
    <property type="evidence" value="ECO:0007669"/>
    <property type="project" value="UniProtKB-KW"/>
</dbReference>
<reference evidence="13" key="1">
    <citation type="submission" date="2019-06" db="EMBL/GenBank/DDBJ databases">
        <authorList>
            <person name="Zheng W."/>
        </authorList>
    </citation>
    <scope>NUCLEOTIDE SEQUENCE</scope>
    <source>
        <strain evidence="13">QDHG01</strain>
    </source>
</reference>
<keyword evidence="6 8" id="KW-0067">ATP-binding</keyword>
<evidence type="ECO:0000256" key="4">
    <source>
        <dbReference type="ARBA" id="ARBA00022741"/>
    </source>
</evidence>
<evidence type="ECO:0000313" key="14">
    <source>
        <dbReference type="Proteomes" id="UP000785679"/>
    </source>
</evidence>
<keyword evidence="3" id="KW-0808">Transferase</keyword>
<evidence type="ECO:0008006" key="15">
    <source>
        <dbReference type="Google" id="ProtNLM"/>
    </source>
</evidence>
<feature type="active site" description="Proton acceptor" evidence="7">
    <location>
        <position position="393"/>
    </location>
</feature>
<evidence type="ECO:0000259" key="12">
    <source>
        <dbReference type="PROSITE" id="PS50030"/>
    </source>
</evidence>
<dbReference type="Proteomes" id="UP000785679">
    <property type="component" value="Unassembled WGS sequence"/>
</dbReference>
<evidence type="ECO:0000256" key="2">
    <source>
        <dbReference type="ARBA" id="ARBA00022527"/>
    </source>
</evidence>
<dbReference type="EMBL" id="RRYP01017514">
    <property type="protein sequence ID" value="TNV74082.1"/>
    <property type="molecule type" value="Genomic_DNA"/>
</dbReference>
<evidence type="ECO:0000313" key="13">
    <source>
        <dbReference type="EMBL" id="TNV74082.1"/>
    </source>
</evidence>
<dbReference type="PROSITE" id="PS00108">
    <property type="entry name" value="PROTEIN_KINASE_ST"/>
    <property type="match status" value="1"/>
</dbReference>
<feature type="cross-link" description="Glycyl lysine isopeptide (Lys-Gly) (interchain with G-Cter in SUMO2)" evidence="9">
    <location>
        <position position="395"/>
    </location>
</feature>
<name>A0A8J8NFK1_HALGN</name>
<evidence type="ECO:0000256" key="1">
    <source>
        <dbReference type="ARBA" id="ARBA00011245"/>
    </source>
</evidence>
<dbReference type="PROSITE" id="PS00107">
    <property type="entry name" value="PROTEIN_KINASE_ATP"/>
    <property type="match status" value="1"/>
</dbReference>
<dbReference type="AlphaFoldDB" id="A0A8J8NFK1"/>
<keyword evidence="4 8" id="KW-0547">Nucleotide-binding</keyword>
<protein>
    <recommendedName>
        <fullName evidence="15">Non-specific serine/threonine protein kinase</fullName>
    </recommendedName>
</protein>
<evidence type="ECO:0000256" key="3">
    <source>
        <dbReference type="ARBA" id="ARBA00022679"/>
    </source>
</evidence>
<dbReference type="InterPro" id="IPR017441">
    <property type="entry name" value="Protein_kinase_ATP_BS"/>
</dbReference>
<comment type="caution">
    <text evidence="13">The sequence shown here is derived from an EMBL/GenBank/DDBJ whole genome shotgun (WGS) entry which is preliminary data.</text>
</comment>
<evidence type="ECO:0000256" key="10">
    <source>
        <dbReference type="PROSITE-ProRule" id="PRU10141"/>
    </source>
</evidence>
<dbReference type="Gene3D" id="1.10.510.10">
    <property type="entry name" value="Transferase(Phosphotransferase) domain 1"/>
    <property type="match status" value="1"/>
</dbReference>
<dbReference type="PANTHER" id="PTHR24350">
    <property type="entry name" value="SERINE/THREONINE-PROTEIN KINASE IAL-RELATED"/>
    <property type="match status" value="1"/>
</dbReference>
<dbReference type="Pfam" id="PF00069">
    <property type="entry name" value="Pkinase"/>
    <property type="match status" value="1"/>
</dbReference>